<evidence type="ECO:0000313" key="7">
    <source>
        <dbReference type="Proteomes" id="UP001583177"/>
    </source>
</evidence>
<evidence type="ECO:0008006" key="8">
    <source>
        <dbReference type="Google" id="ProtNLM"/>
    </source>
</evidence>
<evidence type="ECO:0000256" key="1">
    <source>
        <dbReference type="ARBA" id="ARBA00001971"/>
    </source>
</evidence>
<dbReference type="Gene3D" id="1.10.630.10">
    <property type="entry name" value="Cytochrome P450"/>
    <property type="match status" value="1"/>
</dbReference>
<dbReference type="InterPro" id="IPR017972">
    <property type="entry name" value="Cyt_P450_CS"/>
</dbReference>
<gene>
    <name evidence="6" type="ORF">Daus18300_011089</name>
</gene>
<keyword evidence="2 5" id="KW-0349">Heme</keyword>
<dbReference type="PRINTS" id="PR00463">
    <property type="entry name" value="EP450I"/>
</dbReference>
<accession>A0ABR3W8G9</accession>
<protein>
    <recommendedName>
        <fullName evidence="8">Trichodiene oxygenase</fullName>
    </recommendedName>
</protein>
<dbReference type="Pfam" id="PF00067">
    <property type="entry name" value="p450"/>
    <property type="match status" value="1"/>
</dbReference>
<dbReference type="EMBL" id="JAWRVE010000130">
    <property type="protein sequence ID" value="KAL1855371.1"/>
    <property type="molecule type" value="Genomic_DNA"/>
</dbReference>
<sequence>MWFDLFKGGQYTFEIKRLHDIYGPIIRINPGELHCNDPEFADEVYASGNRKRDKPPLYVSHLTGANQVSSFATTNHDLHRLRRDPLRKKFSVAQVSKLEGEVHALVQHLGDKILASREVFDVQDAMSCLSSDVASLHVFGETFGFVEQQGFQPNLKRASYAIFTTYFVFRWIQPLKWLFGYGGRWLARFMPEEVAQFQHLNDVEFPRRFQQAKAEHEAGITKQRQTVFDVLLESGLPKQEKTDERITGEVVAILLAGTETTSWALTVLTFYILGDKEILNKLTQELKSVVGSPCQLPRWSTLEQLPCLNAVVHEGLRLSYGVTQRLPRVPTQEDLLYNGSWTPLNPDSETIDVSYKIPRGYAVSMSNGMMHHNESVFPESHRFLPQRWLDDDGSRSKNLDRYLMSFNRGSRICLGMQ</sequence>
<dbReference type="PANTHER" id="PTHR24305:SF147">
    <property type="entry name" value="P450, PUTATIVE (EUROFUNG)-RELATED"/>
    <property type="match status" value="1"/>
</dbReference>
<keyword evidence="7" id="KW-1185">Reference proteome</keyword>
<dbReference type="InterPro" id="IPR001128">
    <property type="entry name" value="Cyt_P450"/>
</dbReference>
<evidence type="ECO:0000256" key="4">
    <source>
        <dbReference type="ARBA" id="ARBA00023004"/>
    </source>
</evidence>
<evidence type="ECO:0000313" key="6">
    <source>
        <dbReference type="EMBL" id="KAL1855371.1"/>
    </source>
</evidence>
<dbReference type="Proteomes" id="UP001583177">
    <property type="component" value="Unassembled WGS sequence"/>
</dbReference>
<evidence type="ECO:0000256" key="2">
    <source>
        <dbReference type="ARBA" id="ARBA00022617"/>
    </source>
</evidence>
<proteinExistence type="inferred from homology"/>
<dbReference type="InterPro" id="IPR050121">
    <property type="entry name" value="Cytochrome_P450_monoxygenase"/>
</dbReference>
<reference evidence="6 7" key="1">
    <citation type="journal article" date="2024" name="IMA Fungus">
        <title>IMA Genome - F19 : A genome assembly and annotation guide to empower mycologists, including annotated draft genome sequences of Ceratocystis pirilliformis, Diaporthe australafricana, Fusarium ophioides, Paecilomyces lecythidis, and Sporothrix stenoceras.</title>
        <authorList>
            <person name="Aylward J."/>
            <person name="Wilson A.M."/>
            <person name="Visagie C.M."/>
            <person name="Spraker J."/>
            <person name="Barnes I."/>
            <person name="Buitendag C."/>
            <person name="Ceriani C."/>
            <person name="Del Mar Angel L."/>
            <person name="du Plessis D."/>
            <person name="Fuchs T."/>
            <person name="Gasser K."/>
            <person name="Kramer D."/>
            <person name="Li W."/>
            <person name="Munsamy K."/>
            <person name="Piso A."/>
            <person name="Price J.L."/>
            <person name="Sonnekus B."/>
            <person name="Thomas C."/>
            <person name="van der Nest A."/>
            <person name="van Dijk A."/>
            <person name="van Heerden A."/>
            <person name="van Vuuren N."/>
            <person name="Yilmaz N."/>
            <person name="Duong T.A."/>
            <person name="van der Merwe N.A."/>
            <person name="Wingfield M.J."/>
            <person name="Wingfield B.D."/>
        </authorList>
    </citation>
    <scope>NUCLEOTIDE SEQUENCE [LARGE SCALE GENOMIC DNA]</scope>
    <source>
        <strain evidence="6 7">CMW 18300</strain>
    </source>
</reference>
<dbReference type="CDD" id="cd11062">
    <property type="entry name" value="CYP58-like"/>
    <property type="match status" value="1"/>
</dbReference>
<organism evidence="6 7">
    <name type="scientific">Diaporthe australafricana</name>
    <dbReference type="NCBI Taxonomy" id="127596"/>
    <lineage>
        <taxon>Eukaryota</taxon>
        <taxon>Fungi</taxon>
        <taxon>Dikarya</taxon>
        <taxon>Ascomycota</taxon>
        <taxon>Pezizomycotina</taxon>
        <taxon>Sordariomycetes</taxon>
        <taxon>Sordariomycetidae</taxon>
        <taxon>Diaporthales</taxon>
        <taxon>Diaporthaceae</taxon>
        <taxon>Diaporthe</taxon>
    </lineage>
</organism>
<keyword evidence="5" id="KW-0503">Monooxygenase</keyword>
<dbReference type="InterPro" id="IPR002401">
    <property type="entry name" value="Cyt_P450_E_grp-I"/>
</dbReference>
<keyword evidence="4 5" id="KW-0408">Iron</keyword>
<dbReference type="PANTHER" id="PTHR24305">
    <property type="entry name" value="CYTOCHROME P450"/>
    <property type="match status" value="1"/>
</dbReference>
<dbReference type="PROSITE" id="PS00086">
    <property type="entry name" value="CYTOCHROME_P450"/>
    <property type="match status" value="1"/>
</dbReference>
<evidence type="ECO:0000256" key="3">
    <source>
        <dbReference type="ARBA" id="ARBA00022723"/>
    </source>
</evidence>
<dbReference type="PRINTS" id="PR00385">
    <property type="entry name" value="P450"/>
</dbReference>
<comment type="caution">
    <text evidence="6">The sequence shown here is derived from an EMBL/GenBank/DDBJ whole genome shotgun (WGS) entry which is preliminary data.</text>
</comment>
<evidence type="ECO:0000256" key="5">
    <source>
        <dbReference type="RuleBase" id="RU000461"/>
    </source>
</evidence>
<dbReference type="SUPFAM" id="SSF48264">
    <property type="entry name" value="Cytochrome P450"/>
    <property type="match status" value="1"/>
</dbReference>
<comment type="similarity">
    <text evidence="5">Belongs to the cytochrome P450 family.</text>
</comment>
<name>A0ABR3W8G9_9PEZI</name>
<comment type="cofactor">
    <cofactor evidence="1">
        <name>heme</name>
        <dbReference type="ChEBI" id="CHEBI:30413"/>
    </cofactor>
</comment>
<keyword evidence="3 5" id="KW-0479">Metal-binding</keyword>
<dbReference type="InterPro" id="IPR036396">
    <property type="entry name" value="Cyt_P450_sf"/>
</dbReference>
<keyword evidence="5" id="KW-0560">Oxidoreductase</keyword>